<evidence type="ECO:0000256" key="4">
    <source>
        <dbReference type="ARBA" id="ARBA00022695"/>
    </source>
</evidence>
<name>A0A1R4GW48_9MICC</name>
<dbReference type="InterPro" id="IPR011831">
    <property type="entry name" value="ADP-Glc_PPase"/>
</dbReference>
<comment type="function">
    <text evidence="9">Involved in the biosynthesis of ADP-glucose, a building block required for the elongation reactions to produce glycogen. Catalyzes the reaction between ATP and alpha-D-glucose 1-phosphate (G1P) to produce pyrophosphate and ADP-Glc.</text>
</comment>
<keyword evidence="6 9" id="KW-0067">ATP-binding</keyword>
<dbReference type="GO" id="GO:0005524">
    <property type="term" value="F:ATP binding"/>
    <property type="evidence" value="ECO:0007669"/>
    <property type="project" value="UniProtKB-KW"/>
</dbReference>
<feature type="site" description="Could play a key role in the communication between the regulatory and the substrate sites" evidence="9">
    <location>
        <position position="97"/>
    </location>
</feature>
<comment type="caution">
    <text evidence="9">Lacks conserved residue(s) required for the propagation of feature annotation.</text>
</comment>
<evidence type="ECO:0000313" key="12">
    <source>
        <dbReference type="EMBL" id="SJM72398.1"/>
    </source>
</evidence>
<protein>
    <recommendedName>
        <fullName evidence="9">Glucose-1-phosphate adenylyltransferase</fullName>
        <ecNumber evidence="9">2.7.7.27</ecNumber>
    </recommendedName>
    <alternativeName>
        <fullName evidence="9">ADP-glucose pyrophosphorylase</fullName>
        <shortName evidence="9">ADPGlc PPase</shortName>
    </alternativeName>
    <alternativeName>
        <fullName evidence="9">ADP-glucose synthase</fullName>
    </alternativeName>
</protein>
<evidence type="ECO:0000256" key="9">
    <source>
        <dbReference type="HAMAP-Rule" id="MF_00624"/>
    </source>
</evidence>
<dbReference type="PROSITE" id="PS00808">
    <property type="entry name" value="ADP_GLC_PYROPHOSPH_1"/>
    <property type="match status" value="1"/>
</dbReference>
<dbReference type="EMBL" id="FUHW01000052">
    <property type="protein sequence ID" value="SJM72398.1"/>
    <property type="molecule type" value="Genomic_DNA"/>
</dbReference>
<sequence>MPQRKVLVVVLAGGEGKRLMPLTADRAKPAVPFGGSYRLIDFALSNVVNSGYLRVVVLTQYKSHSLDRHVSETWRMSTQLGNYVASVPAQQRLGKDWFLGSANAIYQSLNLIHDAKPEYVLVVGADHVYRMDFSAMIDAHVAAGVSATVAAVRQPLEQVNQFGVIEVDAQTPGRIAAFREKPDSTPGLPDDPSSFLASMGNYVFSTDALLEALESDNVRDDTKHDMGADIIPAFVESGDCGVYDFSANPVPGEDASLIRYWRDVGTLDSYYEAHMDLVAPIPQFNLYNQEWPIHTRHHSSPPSKLVRSKNGTPGEAHDSLLAAGVVITGGTVTRSVISTDARVEHGAQVTDSVLLDNVVIGAGATVKHAIIDKNVVVPAGARIGVDHEVDRARGFLVTESGLTVLSKGQQIDA</sequence>
<reference evidence="12 13" key="1">
    <citation type="submission" date="2017-02" db="EMBL/GenBank/DDBJ databases">
        <authorList>
            <person name="Peterson S.W."/>
        </authorList>
    </citation>
    <scope>NUCLEOTIDE SEQUENCE [LARGE SCALE GENOMIC DNA]</scope>
    <source>
        <strain evidence="12 13">B Ar 00.02</strain>
    </source>
</reference>
<dbReference type="PANTHER" id="PTHR43523:SF2">
    <property type="entry name" value="GLUCOSE-1-PHOSPHATE ADENYLYLTRANSFERASE"/>
    <property type="match status" value="1"/>
</dbReference>
<evidence type="ECO:0000256" key="2">
    <source>
        <dbReference type="ARBA" id="ARBA00022600"/>
    </source>
</evidence>
<dbReference type="UniPathway" id="UPA00164"/>
<evidence type="ECO:0000256" key="5">
    <source>
        <dbReference type="ARBA" id="ARBA00022741"/>
    </source>
</evidence>
<feature type="domain" description="Glucose-1-phosphate adenylyltransferase/Bifunctional protein GlmU-like C-terminal hexapeptide" evidence="11">
    <location>
        <begin position="301"/>
        <end position="404"/>
    </location>
</feature>
<feature type="domain" description="Nucleotidyl transferase" evidence="10">
    <location>
        <begin position="8"/>
        <end position="277"/>
    </location>
</feature>
<feature type="site" description="Could play a key role in the communication between the regulatory and the substrate sites" evidence="9">
    <location>
        <position position="60"/>
    </location>
</feature>
<evidence type="ECO:0000256" key="1">
    <source>
        <dbReference type="ARBA" id="ARBA00010443"/>
    </source>
</evidence>
<comment type="pathway">
    <text evidence="9">Glycan biosynthesis; glycogen biosynthesis.</text>
</comment>
<dbReference type="InterPro" id="IPR056818">
    <property type="entry name" value="GlmU/GlgC-like_hexapep"/>
</dbReference>
<dbReference type="NCBIfam" id="TIGR02091">
    <property type="entry name" value="glgC"/>
    <property type="match status" value="1"/>
</dbReference>
<evidence type="ECO:0000256" key="3">
    <source>
        <dbReference type="ARBA" id="ARBA00022679"/>
    </source>
</evidence>
<dbReference type="RefSeq" id="WP_087001058.1">
    <property type="nucleotide sequence ID" value="NZ_FUHW01000052.1"/>
</dbReference>
<dbReference type="SUPFAM" id="SSF53448">
    <property type="entry name" value="Nucleotide-diphospho-sugar transferases"/>
    <property type="match status" value="1"/>
</dbReference>
<dbReference type="HAMAP" id="MF_00624">
    <property type="entry name" value="GlgC"/>
    <property type="match status" value="1"/>
</dbReference>
<evidence type="ECO:0000256" key="7">
    <source>
        <dbReference type="ARBA" id="ARBA00023056"/>
    </source>
</evidence>
<evidence type="ECO:0000259" key="10">
    <source>
        <dbReference type="Pfam" id="PF00483"/>
    </source>
</evidence>
<dbReference type="NCBIfam" id="NF001947">
    <property type="entry name" value="PRK00725.1"/>
    <property type="match status" value="1"/>
</dbReference>
<dbReference type="AlphaFoldDB" id="A0A1R4GW48"/>
<keyword evidence="5 9" id="KW-0547">Nucleotide-binding</keyword>
<dbReference type="Proteomes" id="UP000195913">
    <property type="component" value="Unassembled WGS sequence"/>
</dbReference>
<dbReference type="PROSITE" id="PS00809">
    <property type="entry name" value="ADP_GLC_PYROPHOSPH_2"/>
    <property type="match status" value="1"/>
</dbReference>
<keyword evidence="7 9" id="KW-0320">Glycogen biosynthesis</keyword>
<keyword evidence="8 9" id="KW-0119">Carbohydrate metabolism</keyword>
<dbReference type="InterPro" id="IPR023049">
    <property type="entry name" value="GlgC_bac"/>
</dbReference>
<evidence type="ECO:0000313" key="13">
    <source>
        <dbReference type="Proteomes" id="UP000195913"/>
    </source>
</evidence>
<feature type="binding site" evidence="9">
    <location>
        <begin position="180"/>
        <end position="181"/>
    </location>
    <ligand>
        <name>alpha-D-glucose 1-phosphate</name>
        <dbReference type="ChEBI" id="CHEBI:58601"/>
    </ligand>
</feature>
<keyword evidence="3 9" id="KW-0808">Transferase</keyword>
<dbReference type="NCBIfam" id="NF002023">
    <property type="entry name" value="PRK00844.1"/>
    <property type="match status" value="1"/>
</dbReference>
<dbReference type="Gene3D" id="2.160.10.10">
    <property type="entry name" value="Hexapeptide repeat proteins"/>
    <property type="match status" value="1"/>
</dbReference>
<dbReference type="CDD" id="cd02508">
    <property type="entry name" value="ADP_Glucose_PP"/>
    <property type="match status" value="1"/>
</dbReference>
<dbReference type="SUPFAM" id="SSF51161">
    <property type="entry name" value="Trimeric LpxA-like enzymes"/>
    <property type="match status" value="1"/>
</dbReference>
<dbReference type="Pfam" id="PF24894">
    <property type="entry name" value="Hexapep_GlmU"/>
    <property type="match status" value="1"/>
</dbReference>
<feature type="binding site" evidence="9">
    <location>
        <position position="163"/>
    </location>
    <ligand>
        <name>alpha-D-glucose 1-phosphate</name>
        <dbReference type="ChEBI" id="CHEBI:58601"/>
    </ligand>
</feature>
<dbReference type="InterPro" id="IPR011004">
    <property type="entry name" value="Trimer_LpxA-like_sf"/>
</dbReference>
<evidence type="ECO:0000256" key="6">
    <source>
        <dbReference type="ARBA" id="ARBA00022840"/>
    </source>
</evidence>
<comment type="similarity">
    <text evidence="1 9">Belongs to the bacterial/plant glucose-1-phosphate adenylyltransferase family.</text>
</comment>
<organism evidence="12 13">
    <name type="scientific">Arthrobacter rhombi</name>
    <dbReference type="NCBI Taxonomy" id="71253"/>
    <lineage>
        <taxon>Bacteria</taxon>
        <taxon>Bacillati</taxon>
        <taxon>Actinomycetota</taxon>
        <taxon>Actinomycetes</taxon>
        <taxon>Micrococcales</taxon>
        <taxon>Micrococcaceae</taxon>
        <taxon>Arthrobacter</taxon>
    </lineage>
</organism>
<evidence type="ECO:0000259" key="11">
    <source>
        <dbReference type="Pfam" id="PF24894"/>
    </source>
</evidence>
<dbReference type="PANTHER" id="PTHR43523">
    <property type="entry name" value="GLUCOSE-1-PHOSPHATE ADENYLYLTRANSFERASE-RELATED"/>
    <property type="match status" value="1"/>
</dbReference>
<dbReference type="GO" id="GO:0005978">
    <property type="term" value="P:glycogen biosynthetic process"/>
    <property type="evidence" value="ECO:0007669"/>
    <property type="project" value="UniProtKB-UniRule"/>
</dbReference>
<proteinExistence type="inferred from homology"/>
<dbReference type="InterPro" id="IPR005835">
    <property type="entry name" value="NTP_transferase_dom"/>
</dbReference>
<keyword evidence="4 9" id="KW-0548">Nucleotidyltransferase</keyword>
<comment type="subunit">
    <text evidence="9">Homotetramer.</text>
</comment>
<feature type="binding site" evidence="9">
    <location>
        <position position="198"/>
    </location>
    <ligand>
        <name>alpha-D-glucose 1-phosphate</name>
        <dbReference type="ChEBI" id="CHEBI:58601"/>
    </ligand>
</feature>
<dbReference type="InterPro" id="IPR029044">
    <property type="entry name" value="Nucleotide-diphossugar_trans"/>
</dbReference>
<dbReference type="Gene3D" id="3.90.550.10">
    <property type="entry name" value="Spore Coat Polysaccharide Biosynthesis Protein SpsA, Chain A"/>
    <property type="match status" value="1"/>
</dbReference>
<keyword evidence="13" id="KW-1185">Reference proteome</keyword>
<keyword evidence="2 9" id="KW-0321">Glycogen metabolism</keyword>
<dbReference type="Pfam" id="PF00483">
    <property type="entry name" value="NTP_transferase"/>
    <property type="match status" value="1"/>
</dbReference>
<accession>A0A1R4GW48</accession>
<comment type="catalytic activity">
    <reaction evidence="9">
        <text>alpha-D-glucose 1-phosphate + ATP + H(+) = ADP-alpha-D-glucose + diphosphate</text>
        <dbReference type="Rhea" id="RHEA:12120"/>
        <dbReference type="ChEBI" id="CHEBI:15378"/>
        <dbReference type="ChEBI" id="CHEBI:30616"/>
        <dbReference type="ChEBI" id="CHEBI:33019"/>
        <dbReference type="ChEBI" id="CHEBI:57498"/>
        <dbReference type="ChEBI" id="CHEBI:58601"/>
        <dbReference type="EC" id="2.7.7.27"/>
    </reaction>
</comment>
<dbReference type="GO" id="GO:0008878">
    <property type="term" value="F:glucose-1-phosphate adenylyltransferase activity"/>
    <property type="evidence" value="ECO:0007669"/>
    <property type="project" value="UniProtKB-UniRule"/>
</dbReference>
<dbReference type="CDD" id="cd04651">
    <property type="entry name" value="LbH_G1P_AT_C"/>
    <property type="match status" value="1"/>
</dbReference>
<gene>
    <name evidence="9" type="primary">glgC</name>
    <name evidence="12" type="ORF">FM101_15020</name>
</gene>
<evidence type="ECO:0000256" key="8">
    <source>
        <dbReference type="ARBA" id="ARBA00023277"/>
    </source>
</evidence>
<dbReference type="PROSITE" id="PS00810">
    <property type="entry name" value="ADP_GLC_PYROPHOSPH_3"/>
    <property type="match status" value="1"/>
</dbReference>
<dbReference type="EC" id="2.7.7.27" evidence="9"/>
<dbReference type="InterPro" id="IPR005836">
    <property type="entry name" value="ADP_Glu_pyroP_CS"/>
</dbReference>